<feature type="compositionally biased region" description="Pro residues" evidence="1">
    <location>
        <begin position="628"/>
        <end position="639"/>
    </location>
</feature>
<dbReference type="AlphaFoldDB" id="A0A0L0TDE8"/>
<name>A0A0L0TDE8_ALLM3</name>
<organism evidence="2 3">
    <name type="scientific">Allomyces macrogynus (strain ATCC 38327)</name>
    <name type="common">Allomyces javanicus var. macrogynus</name>
    <dbReference type="NCBI Taxonomy" id="578462"/>
    <lineage>
        <taxon>Eukaryota</taxon>
        <taxon>Fungi</taxon>
        <taxon>Fungi incertae sedis</taxon>
        <taxon>Blastocladiomycota</taxon>
        <taxon>Blastocladiomycetes</taxon>
        <taxon>Blastocladiales</taxon>
        <taxon>Blastocladiaceae</taxon>
        <taxon>Allomyces</taxon>
    </lineage>
</organism>
<dbReference type="VEuPathDB" id="FungiDB:AMAG_17162"/>
<feature type="region of interest" description="Disordered" evidence="1">
    <location>
        <begin position="746"/>
        <end position="773"/>
    </location>
</feature>
<feature type="region of interest" description="Disordered" evidence="1">
    <location>
        <begin position="590"/>
        <end position="701"/>
    </location>
</feature>
<gene>
    <name evidence="2" type="ORF">AMAG_17162</name>
</gene>
<accession>A0A0L0TDE8</accession>
<feature type="compositionally biased region" description="Low complexity" evidence="1">
    <location>
        <begin position="518"/>
        <end position="527"/>
    </location>
</feature>
<reference evidence="3" key="2">
    <citation type="submission" date="2009-11" db="EMBL/GenBank/DDBJ databases">
        <title>The Genome Sequence of Allomyces macrogynus strain ATCC 38327.</title>
        <authorList>
            <consortium name="The Broad Institute Genome Sequencing Platform"/>
            <person name="Russ C."/>
            <person name="Cuomo C."/>
            <person name="Shea T."/>
            <person name="Young S.K."/>
            <person name="Zeng Q."/>
            <person name="Koehrsen M."/>
            <person name="Haas B."/>
            <person name="Borodovsky M."/>
            <person name="Guigo R."/>
            <person name="Alvarado L."/>
            <person name="Berlin A."/>
            <person name="Borenstein D."/>
            <person name="Chen Z."/>
            <person name="Engels R."/>
            <person name="Freedman E."/>
            <person name="Gellesch M."/>
            <person name="Goldberg J."/>
            <person name="Griggs A."/>
            <person name="Gujja S."/>
            <person name="Heiman D."/>
            <person name="Hepburn T."/>
            <person name="Howarth C."/>
            <person name="Jen D."/>
            <person name="Larson L."/>
            <person name="Lewis B."/>
            <person name="Mehta T."/>
            <person name="Park D."/>
            <person name="Pearson M."/>
            <person name="Roberts A."/>
            <person name="Saif S."/>
            <person name="Shenoy N."/>
            <person name="Sisk P."/>
            <person name="Stolte C."/>
            <person name="Sykes S."/>
            <person name="Walk T."/>
            <person name="White J."/>
            <person name="Yandava C."/>
            <person name="Burger G."/>
            <person name="Gray M.W."/>
            <person name="Holland P.W.H."/>
            <person name="King N."/>
            <person name="Lang F.B.F."/>
            <person name="Roger A.J."/>
            <person name="Ruiz-Trillo I."/>
            <person name="Lander E."/>
            <person name="Nusbaum C."/>
        </authorList>
    </citation>
    <scope>NUCLEOTIDE SEQUENCE [LARGE SCALE GENOMIC DNA]</scope>
    <source>
        <strain evidence="3">ATCC 38327</strain>
    </source>
</reference>
<feature type="region of interest" description="Disordered" evidence="1">
    <location>
        <begin position="466"/>
        <end position="527"/>
    </location>
</feature>
<feature type="compositionally biased region" description="Low complexity" evidence="1">
    <location>
        <begin position="285"/>
        <end position="298"/>
    </location>
</feature>
<evidence type="ECO:0000313" key="2">
    <source>
        <dbReference type="EMBL" id="KNE72928.1"/>
    </source>
</evidence>
<evidence type="ECO:0000313" key="3">
    <source>
        <dbReference type="Proteomes" id="UP000054350"/>
    </source>
</evidence>
<keyword evidence="3" id="KW-1185">Reference proteome</keyword>
<feature type="compositionally biased region" description="Low complexity" evidence="1">
    <location>
        <begin position="590"/>
        <end position="599"/>
    </location>
</feature>
<sequence length="859" mass="87850">MLHAAANRPLARRQSTTSTPMASAANRPLTPPARRSLSSAPAALLAVAHAPPTAPPVATARALEADDDIQSVAAPSTTAATVGLACQWLVGACCHDWRGDATADVPRPDPHACARRFNSAAALLKHLVEAHAGSPSTLSVCGFCHWSGCTKVFKTQSKFARKDHFRAHLAELTAAEAAAARCRDCGAHNPVAVVENDDAVSDRLSAADSAATSTASYLAPTAATTSARDPPVAPKVSAATAKSLARRASSASLASGAAPLRRTGSLAANAAANRRSLHLPERSFTLPTPRRASTPTPSKRVPSPPASSAAGPPPSLDLPDLPPPLEPELLFADTNERVAAWVRHDAALAAAGADGAAVDPDPTEASPIESMRALAKDVSTVERSLAAEYGPPPKKPPKLTMVTTVKDAANDVARALAALRPLAARRRKLMLATALRRPRSAGAVTPPLPGARAVALRPRRSIARLNLTPPPLASAPRADPWTGPSDDPLAWAAAIPLPRSTSSAAASDPGHPTRGRPDSIASSSSHDSTDWASVAAHVAHRVDASVLAFQDELVTRLELLADAQTAGLAAAAADMVAAVQTAVEAMRATAPAPAEDAPTVQPTSALSQQLGARAATPLSPMRVESDSSPPPTTVPPPRAMPLTMSPPDTLASLPSTSRILPRGTSPVHPPPHRTFSDPSLRTQSPVLARPHSLRSRSRARPLSLVAASPAGTSMAAALDLPSVRASAVASVSSELALASAPTTPVTAAHPRLRSREPSVVVEPTSGTGGPARTVDPWLVSSSPLGALQVAAPPAQPPTAPASRSATPGLFLMDPCASRPGTPPASAPPVPPLLAPVRRRATVPAHSRLVPAAVAPAAEG</sequence>
<feature type="region of interest" description="Disordered" evidence="1">
    <location>
        <begin position="1"/>
        <end position="36"/>
    </location>
</feature>
<dbReference type="EMBL" id="GG745385">
    <property type="protein sequence ID" value="KNE72928.1"/>
    <property type="molecule type" value="Genomic_DNA"/>
</dbReference>
<proteinExistence type="predicted"/>
<feature type="compositionally biased region" description="Polar residues" evidence="1">
    <location>
        <begin position="600"/>
        <end position="610"/>
    </location>
</feature>
<dbReference type="Proteomes" id="UP000054350">
    <property type="component" value="Unassembled WGS sequence"/>
</dbReference>
<reference evidence="2 3" key="1">
    <citation type="submission" date="2009-11" db="EMBL/GenBank/DDBJ databases">
        <title>Annotation of Allomyces macrogynus ATCC 38327.</title>
        <authorList>
            <consortium name="The Broad Institute Genome Sequencing Platform"/>
            <person name="Russ C."/>
            <person name="Cuomo C."/>
            <person name="Burger G."/>
            <person name="Gray M.W."/>
            <person name="Holland P.W.H."/>
            <person name="King N."/>
            <person name="Lang F.B.F."/>
            <person name="Roger A.J."/>
            <person name="Ruiz-Trillo I."/>
            <person name="Young S.K."/>
            <person name="Zeng Q."/>
            <person name="Gargeya S."/>
            <person name="Fitzgerald M."/>
            <person name="Haas B."/>
            <person name="Abouelleil A."/>
            <person name="Alvarado L."/>
            <person name="Arachchi H.M."/>
            <person name="Berlin A."/>
            <person name="Chapman S.B."/>
            <person name="Gearin G."/>
            <person name="Goldberg J."/>
            <person name="Griggs A."/>
            <person name="Gujja S."/>
            <person name="Hansen M."/>
            <person name="Heiman D."/>
            <person name="Howarth C."/>
            <person name="Larimer J."/>
            <person name="Lui A."/>
            <person name="MacDonald P.J.P."/>
            <person name="McCowen C."/>
            <person name="Montmayeur A."/>
            <person name="Murphy C."/>
            <person name="Neiman D."/>
            <person name="Pearson M."/>
            <person name="Priest M."/>
            <person name="Roberts A."/>
            <person name="Saif S."/>
            <person name="Shea T."/>
            <person name="Sisk P."/>
            <person name="Stolte C."/>
            <person name="Sykes S."/>
            <person name="Wortman J."/>
            <person name="Nusbaum C."/>
            <person name="Birren B."/>
        </authorList>
    </citation>
    <scope>NUCLEOTIDE SEQUENCE [LARGE SCALE GENOMIC DNA]</scope>
    <source>
        <strain evidence="2 3">ATCC 38327</strain>
    </source>
</reference>
<feature type="compositionally biased region" description="Pro residues" evidence="1">
    <location>
        <begin position="311"/>
        <end position="326"/>
    </location>
</feature>
<evidence type="ECO:0000256" key="1">
    <source>
        <dbReference type="SAM" id="MobiDB-lite"/>
    </source>
</evidence>
<feature type="compositionally biased region" description="Pro residues" evidence="1">
    <location>
        <begin position="820"/>
        <end position="832"/>
    </location>
</feature>
<feature type="region of interest" description="Disordered" evidence="1">
    <location>
        <begin position="269"/>
        <end position="328"/>
    </location>
</feature>
<dbReference type="OrthoDB" id="10509428at2759"/>
<feature type="compositionally biased region" description="Polar residues" evidence="1">
    <location>
        <begin position="676"/>
        <end position="685"/>
    </location>
</feature>
<feature type="region of interest" description="Disordered" evidence="1">
    <location>
        <begin position="788"/>
        <end position="832"/>
    </location>
</feature>
<protein>
    <submittedName>
        <fullName evidence="2">Uncharacterized protein</fullName>
    </submittedName>
</protein>